<dbReference type="SUPFAM" id="SSF53448">
    <property type="entry name" value="Nucleotide-diphospho-sugar transferases"/>
    <property type="match status" value="1"/>
</dbReference>
<comment type="similarity">
    <text evidence="3">Belongs to the IspD/TarI cytidylyltransferase family. IspD subfamily.</text>
</comment>
<dbReference type="GO" id="GO:0019288">
    <property type="term" value="P:isopentenyl diphosphate biosynthetic process, methylerythritol 4-phosphate pathway"/>
    <property type="evidence" value="ECO:0007669"/>
    <property type="project" value="UniProtKB-UniRule"/>
</dbReference>
<dbReference type="UniPathway" id="UPA00056">
    <property type="reaction ID" value="UER00093"/>
</dbReference>
<proteinExistence type="inferred from homology"/>
<evidence type="ECO:0000256" key="1">
    <source>
        <dbReference type="ARBA" id="ARBA00022679"/>
    </source>
</evidence>
<dbReference type="Proteomes" id="UP000030134">
    <property type="component" value="Unassembled WGS sequence"/>
</dbReference>
<dbReference type="GO" id="GO:0050518">
    <property type="term" value="F:2-C-methyl-D-erythritol 4-phosphate cytidylyltransferase activity"/>
    <property type="evidence" value="ECO:0007669"/>
    <property type="project" value="UniProtKB-UniRule"/>
</dbReference>
<dbReference type="Pfam" id="PF01128">
    <property type="entry name" value="IspD"/>
    <property type="match status" value="1"/>
</dbReference>
<organism evidence="4 5">
    <name type="scientific">Porphyromonas gingivicanis</name>
    <dbReference type="NCBI Taxonomy" id="266762"/>
    <lineage>
        <taxon>Bacteria</taxon>
        <taxon>Pseudomonadati</taxon>
        <taxon>Bacteroidota</taxon>
        <taxon>Bacteroidia</taxon>
        <taxon>Bacteroidales</taxon>
        <taxon>Porphyromonadaceae</taxon>
        <taxon>Porphyromonas</taxon>
    </lineage>
</organism>
<dbReference type="EC" id="2.7.7.60" evidence="3"/>
<sequence>MSTPCCFIIPAGGRGLRFGGELPKQFSLILGKPLIMYTLERIAPFASQIILALPNDYFDYWKKLCEQYHFTLPHEVVAGGTTRFESVYNALQRVPHEGLVAVHDAVRPLIAKHTLTTLIETAEKTGAALPYTNMVDSVRKLYSKGSQAVDRSTLVQVQTPQIFQASLLIKAYQSVIGTNFMDDASVYEAHFHHAPTLVEGNVENIKITRPLDALWMEMLLTKSN</sequence>
<dbReference type="RefSeq" id="WP_036885180.1">
    <property type="nucleotide sequence ID" value="NZ_JQZW01000019.1"/>
</dbReference>
<feature type="site" description="Positions MEP for the nucleophilic attack" evidence="3">
    <location>
        <position position="206"/>
    </location>
</feature>
<gene>
    <name evidence="3" type="primary">ispD</name>
    <name evidence="4" type="ORF">HQ36_08635</name>
</gene>
<evidence type="ECO:0000313" key="5">
    <source>
        <dbReference type="Proteomes" id="UP000030134"/>
    </source>
</evidence>
<keyword evidence="1 3" id="KW-0808">Transferase</keyword>
<dbReference type="EMBL" id="JQZW01000019">
    <property type="protein sequence ID" value="KGN97078.1"/>
    <property type="molecule type" value="Genomic_DNA"/>
</dbReference>
<dbReference type="PANTHER" id="PTHR32125">
    <property type="entry name" value="2-C-METHYL-D-ERYTHRITOL 4-PHOSPHATE CYTIDYLYLTRANSFERASE, CHLOROPLASTIC"/>
    <property type="match status" value="1"/>
</dbReference>
<dbReference type="PANTHER" id="PTHR32125:SF4">
    <property type="entry name" value="2-C-METHYL-D-ERYTHRITOL 4-PHOSPHATE CYTIDYLYLTRANSFERASE, CHLOROPLASTIC"/>
    <property type="match status" value="1"/>
</dbReference>
<evidence type="ECO:0000256" key="3">
    <source>
        <dbReference type="HAMAP-Rule" id="MF_00108"/>
    </source>
</evidence>
<comment type="catalytic activity">
    <reaction evidence="3">
        <text>2-C-methyl-D-erythritol 4-phosphate + CTP + H(+) = 4-CDP-2-C-methyl-D-erythritol + diphosphate</text>
        <dbReference type="Rhea" id="RHEA:13429"/>
        <dbReference type="ChEBI" id="CHEBI:15378"/>
        <dbReference type="ChEBI" id="CHEBI:33019"/>
        <dbReference type="ChEBI" id="CHEBI:37563"/>
        <dbReference type="ChEBI" id="CHEBI:57823"/>
        <dbReference type="ChEBI" id="CHEBI:58262"/>
        <dbReference type="EC" id="2.7.7.60"/>
    </reaction>
</comment>
<accession>A0A0A2G1B7</accession>
<feature type="site" description="Transition state stabilizer" evidence="3">
    <location>
        <position position="17"/>
    </location>
</feature>
<name>A0A0A2G1B7_9PORP</name>
<dbReference type="eggNOG" id="COG1211">
    <property type="taxonomic scope" value="Bacteria"/>
</dbReference>
<dbReference type="FunFam" id="3.90.550.10:FF:000003">
    <property type="entry name" value="2-C-methyl-D-erythritol 4-phosphate cytidylyltransferase"/>
    <property type="match status" value="1"/>
</dbReference>
<protein>
    <recommendedName>
        <fullName evidence="3">2-C-methyl-D-erythritol 4-phosphate cytidylyltransferase</fullName>
        <ecNumber evidence="3">2.7.7.60</ecNumber>
    </recommendedName>
    <alternativeName>
        <fullName evidence="3">4-diphosphocytidyl-2C-methyl-D-erythritol synthase</fullName>
    </alternativeName>
    <alternativeName>
        <fullName evidence="3">MEP cytidylyltransferase</fullName>
        <shortName evidence="3">MCT</shortName>
    </alternativeName>
</protein>
<reference evidence="4 5" key="1">
    <citation type="submission" date="2014-08" db="EMBL/GenBank/DDBJ databases">
        <title>Porphyromonas gingivicanis strain:COT-022_OH1391 Genome sequencing.</title>
        <authorList>
            <person name="Wallis C."/>
            <person name="Deusch O."/>
            <person name="O'Flynn C."/>
            <person name="Davis I."/>
            <person name="Jospin G."/>
            <person name="Darling A.E."/>
            <person name="Coil D.A."/>
            <person name="Alexiev A."/>
            <person name="Horsfall A."/>
            <person name="Kirkwood N."/>
            <person name="Harris S."/>
            <person name="Eisen J.A."/>
        </authorList>
    </citation>
    <scope>NUCLEOTIDE SEQUENCE [LARGE SCALE GENOMIC DNA]</scope>
    <source>
        <strain evidence="5">COT-022 OH1391</strain>
    </source>
</reference>
<evidence type="ECO:0000313" key="4">
    <source>
        <dbReference type="EMBL" id="KGN97078.1"/>
    </source>
</evidence>
<comment type="function">
    <text evidence="3">Catalyzes the formation of 4-diphosphocytidyl-2-C-methyl-D-erythritol from CTP and 2-C-methyl-D-erythritol 4-phosphate (MEP).</text>
</comment>
<dbReference type="InterPro" id="IPR029044">
    <property type="entry name" value="Nucleotide-diphossugar_trans"/>
</dbReference>
<dbReference type="InterPro" id="IPR034683">
    <property type="entry name" value="IspD/TarI"/>
</dbReference>
<dbReference type="AlphaFoldDB" id="A0A0A2G1B7"/>
<comment type="caution">
    <text evidence="4">The sequence shown here is derived from an EMBL/GenBank/DDBJ whole genome shotgun (WGS) entry which is preliminary data.</text>
</comment>
<dbReference type="STRING" id="266762.HQ36_08635"/>
<keyword evidence="5" id="KW-1185">Reference proteome</keyword>
<dbReference type="InterPro" id="IPR050088">
    <property type="entry name" value="IspD/TarI_cytidylyltransf_bact"/>
</dbReference>
<dbReference type="OrthoDB" id="9806837at2"/>
<keyword evidence="2 3" id="KW-0548">Nucleotidyltransferase</keyword>
<dbReference type="CDD" id="cd02516">
    <property type="entry name" value="CDP-ME_synthetase"/>
    <property type="match status" value="1"/>
</dbReference>
<evidence type="ECO:0000256" key="2">
    <source>
        <dbReference type="ARBA" id="ARBA00022695"/>
    </source>
</evidence>
<dbReference type="HAMAP" id="MF_00108">
    <property type="entry name" value="IspD"/>
    <property type="match status" value="1"/>
</dbReference>
<comment type="pathway">
    <text evidence="3">Isoprenoid biosynthesis; isopentenyl diphosphate biosynthesis via DXP pathway; isopentenyl diphosphate from 1-deoxy-D-xylulose 5-phosphate: step 2/6.</text>
</comment>
<dbReference type="Gene3D" id="3.90.550.10">
    <property type="entry name" value="Spore Coat Polysaccharide Biosynthesis Protein SpsA, Chain A"/>
    <property type="match status" value="1"/>
</dbReference>
<feature type="site" description="Transition state stabilizer" evidence="3">
    <location>
        <position position="24"/>
    </location>
</feature>
<feature type="site" description="Positions MEP for the nucleophilic attack" evidence="3">
    <location>
        <position position="151"/>
    </location>
</feature>
<dbReference type="InterPro" id="IPR001228">
    <property type="entry name" value="IspD"/>
</dbReference>
<keyword evidence="3" id="KW-0414">Isoprene biosynthesis</keyword>